<dbReference type="AlphaFoldDB" id="W6MFU7"/>
<keyword evidence="2 4" id="KW-0689">Ribosomal protein</keyword>
<keyword evidence="6" id="KW-1185">Reference proteome</keyword>
<proteinExistence type="inferred from homology"/>
<dbReference type="Gene3D" id="3.90.1030.10">
    <property type="entry name" value="Ribosomal protein L17"/>
    <property type="match status" value="1"/>
</dbReference>
<evidence type="ECO:0000256" key="4">
    <source>
        <dbReference type="RuleBase" id="RU000660"/>
    </source>
</evidence>
<organism evidence="5 6">
    <name type="scientific">Kuraishia capsulata CBS 1993</name>
    <dbReference type="NCBI Taxonomy" id="1382522"/>
    <lineage>
        <taxon>Eukaryota</taxon>
        <taxon>Fungi</taxon>
        <taxon>Dikarya</taxon>
        <taxon>Ascomycota</taxon>
        <taxon>Saccharomycotina</taxon>
        <taxon>Pichiomycetes</taxon>
        <taxon>Pichiales</taxon>
        <taxon>Pichiaceae</taxon>
        <taxon>Kuraishia</taxon>
    </lineage>
</organism>
<evidence type="ECO:0000313" key="5">
    <source>
        <dbReference type="EMBL" id="CDK24283.1"/>
    </source>
</evidence>
<dbReference type="OrthoDB" id="275000at2759"/>
<dbReference type="GO" id="GO:0006412">
    <property type="term" value="P:translation"/>
    <property type="evidence" value="ECO:0007669"/>
    <property type="project" value="InterPro"/>
</dbReference>
<dbReference type="EMBL" id="HG793125">
    <property type="protein sequence ID" value="CDK24283.1"/>
    <property type="molecule type" value="Genomic_DNA"/>
</dbReference>
<dbReference type="NCBIfam" id="TIGR00059">
    <property type="entry name" value="L17"/>
    <property type="match status" value="1"/>
</dbReference>
<name>W6MFU7_9ASCO</name>
<evidence type="ECO:0000256" key="3">
    <source>
        <dbReference type="ARBA" id="ARBA00023274"/>
    </source>
</evidence>
<dbReference type="GO" id="GO:0005762">
    <property type="term" value="C:mitochondrial large ribosomal subunit"/>
    <property type="evidence" value="ECO:0007669"/>
    <property type="project" value="EnsemblFungi"/>
</dbReference>
<dbReference type="InterPro" id="IPR047859">
    <property type="entry name" value="Ribosomal_bL17_CS"/>
</dbReference>
<dbReference type="Proteomes" id="UP000019384">
    <property type="component" value="Unassembled WGS sequence"/>
</dbReference>
<accession>W6MFU7</accession>
<dbReference type="Pfam" id="PF01196">
    <property type="entry name" value="Ribosomal_L17"/>
    <property type="match status" value="1"/>
</dbReference>
<reference evidence="5" key="2">
    <citation type="submission" date="2014-02" db="EMBL/GenBank/DDBJ databases">
        <title>Complete DNA sequence of /Kuraishia capsulata/ illustrates novel genomic features among budding yeasts (/Saccharomycotina/).</title>
        <authorList>
            <person name="Morales L."/>
            <person name="Noel B."/>
            <person name="Porcel B."/>
            <person name="Marcet-Houben M."/>
            <person name="Hullo M-F."/>
            <person name="Sacerdot C."/>
            <person name="Tekaia F."/>
            <person name="Leh-Louis V."/>
            <person name="Despons L."/>
            <person name="Khanna V."/>
            <person name="Aury J-M."/>
            <person name="Barbe V."/>
            <person name="Couloux A."/>
            <person name="Labadie K."/>
            <person name="Pelletier E."/>
            <person name="Souciet J-L."/>
            <person name="Boekhout T."/>
            <person name="Gabaldon T."/>
            <person name="Wincker P."/>
            <person name="Dujon B."/>
        </authorList>
    </citation>
    <scope>NUCLEOTIDE SEQUENCE</scope>
    <source>
        <strain evidence="5">CBS 1993</strain>
    </source>
</reference>
<sequence length="207" mass="24032">MVWGRNAQDVRLTLMNLCSSLIKHESIQTTAAKAKRTQRMIENLITKAKKTDNVEYSLKKCKANLFEHSTTIPKLFNVIAPRYADRQGGYTRILKLENRFGDNAPQVILELVDNGEREMKFWLMAKVVARLELQGLPVNALTQKNVDALLMHRSEEDFRKLVDICKKEFFNEPGSLDNLPRIEEDRPVKSVFHRNFQDYEIVPREAK</sequence>
<dbReference type="SUPFAM" id="SSF64263">
    <property type="entry name" value="Prokaryotic ribosomal protein L17"/>
    <property type="match status" value="1"/>
</dbReference>
<dbReference type="STRING" id="1382522.W6MFU7"/>
<evidence type="ECO:0000313" key="6">
    <source>
        <dbReference type="Proteomes" id="UP000019384"/>
    </source>
</evidence>
<evidence type="ECO:0000256" key="1">
    <source>
        <dbReference type="ARBA" id="ARBA00008777"/>
    </source>
</evidence>
<dbReference type="PROSITE" id="PS01167">
    <property type="entry name" value="RIBOSOMAL_L17"/>
    <property type="match status" value="1"/>
</dbReference>
<gene>
    <name evidence="5" type="ORF">KUCA_T00000243001</name>
</gene>
<dbReference type="GO" id="GO:0003735">
    <property type="term" value="F:structural constituent of ribosome"/>
    <property type="evidence" value="ECO:0007669"/>
    <property type="project" value="EnsemblFungi"/>
</dbReference>
<reference evidence="5" key="1">
    <citation type="submission" date="2013-12" db="EMBL/GenBank/DDBJ databases">
        <authorList>
            <person name="Genoscope - CEA"/>
        </authorList>
    </citation>
    <scope>NUCLEOTIDE SEQUENCE</scope>
    <source>
        <strain evidence="5">CBS 1993</strain>
    </source>
</reference>
<evidence type="ECO:0000256" key="2">
    <source>
        <dbReference type="ARBA" id="ARBA00022980"/>
    </source>
</evidence>
<protein>
    <recommendedName>
        <fullName evidence="7">54S ribosomal protein L8 C-terminal domain-containing protein</fullName>
    </recommendedName>
</protein>
<dbReference type="HOGENOM" id="CLU_074407_1_2_1"/>
<comment type="similarity">
    <text evidence="1 4">Belongs to the bacterial ribosomal protein bL17 family.</text>
</comment>
<keyword evidence="3 4" id="KW-0687">Ribonucleoprotein</keyword>
<evidence type="ECO:0008006" key="7">
    <source>
        <dbReference type="Google" id="ProtNLM"/>
    </source>
</evidence>
<dbReference type="PANTHER" id="PTHR14413">
    <property type="entry name" value="RIBOSOMAL PROTEIN L17"/>
    <property type="match status" value="1"/>
</dbReference>
<dbReference type="RefSeq" id="XP_022456300.1">
    <property type="nucleotide sequence ID" value="XM_022604764.1"/>
</dbReference>
<dbReference type="InterPro" id="IPR000456">
    <property type="entry name" value="Ribosomal_bL17"/>
</dbReference>
<dbReference type="InterPro" id="IPR036373">
    <property type="entry name" value="Ribosomal_bL17_sf"/>
</dbReference>
<dbReference type="PANTHER" id="PTHR14413:SF16">
    <property type="entry name" value="LARGE RIBOSOMAL SUBUNIT PROTEIN BL17M"/>
    <property type="match status" value="1"/>
</dbReference>
<dbReference type="GeneID" id="34517688"/>